<protein>
    <recommendedName>
        <fullName evidence="6 7">Ribonuclease P protein component</fullName>
        <shortName evidence="6">RNase P protein</shortName>
        <shortName evidence="6">RNaseP protein</shortName>
        <ecNumber evidence="6 7">3.1.26.5</ecNumber>
    </recommendedName>
    <alternativeName>
        <fullName evidence="6">Protein C5</fullName>
    </alternativeName>
</protein>
<dbReference type="GO" id="GO:0000049">
    <property type="term" value="F:tRNA binding"/>
    <property type="evidence" value="ECO:0007669"/>
    <property type="project" value="UniProtKB-UniRule"/>
</dbReference>
<keyword evidence="5 6" id="KW-0694">RNA-binding</keyword>
<dbReference type="InterPro" id="IPR014721">
    <property type="entry name" value="Ribsml_uS5_D2-typ_fold_subgr"/>
</dbReference>
<dbReference type="SUPFAM" id="SSF54211">
    <property type="entry name" value="Ribosomal protein S5 domain 2-like"/>
    <property type="match status" value="1"/>
</dbReference>
<organism evidence="8">
    <name type="scientific">uncultured Gemmatimonadota bacterium</name>
    <dbReference type="NCBI Taxonomy" id="203437"/>
    <lineage>
        <taxon>Bacteria</taxon>
        <taxon>Pseudomonadati</taxon>
        <taxon>Gemmatimonadota</taxon>
        <taxon>environmental samples</taxon>
    </lineage>
</organism>
<reference evidence="8" key="1">
    <citation type="submission" date="2020-02" db="EMBL/GenBank/DDBJ databases">
        <authorList>
            <person name="Meier V. D."/>
        </authorList>
    </citation>
    <scope>NUCLEOTIDE SEQUENCE</scope>
    <source>
        <strain evidence="8">AVDCRST_MAG89</strain>
    </source>
</reference>
<dbReference type="EC" id="3.1.26.5" evidence="6 7"/>
<dbReference type="HAMAP" id="MF_00227">
    <property type="entry name" value="RNase_P"/>
    <property type="match status" value="1"/>
</dbReference>
<comment type="catalytic activity">
    <reaction evidence="6">
        <text>Endonucleolytic cleavage of RNA, removing 5'-extranucleotides from tRNA precursor.</text>
        <dbReference type="EC" id="3.1.26.5"/>
    </reaction>
</comment>
<dbReference type="GO" id="GO:0001682">
    <property type="term" value="P:tRNA 5'-leader removal"/>
    <property type="evidence" value="ECO:0007669"/>
    <property type="project" value="UniProtKB-UniRule"/>
</dbReference>
<evidence type="ECO:0000256" key="1">
    <source>
        <dbReference type="ARBA" id="ARBA00022694"/>
    </source>
</evidence>
<accession>A0A6J4MVI7</accession>
<dbReference type="PANTHER" id="PTHR33992">
    <property type="entry name" value="RIBONUCLEASE P PROTEIN COMPONENT"/>
    <property type="match status" value="1"/>
</dbReference>
<dbReference type="NCBIfam" id="TIGR00188">
    <property type="entry name" value="rnpA"/>
    <property type="match status" value="1"/>
</dbReference>
<sequence>MDPDGAGERQGFGLPRRARITSSDEIRALFRRGKRSKTRHLDAFVSASPAPFARLGVVVPKHKRTIVKRNLVKRRLRDLGRTVVLPALRNRGLALDVLFRARPEAYTASFADLRDEVAALTEELCSRAR</sequence>
<keyword evidence="3 6" id="KW-0255">Endonuclease</keyword>
<dbReference type="Pfam" id="PF00825">
    <property type="entry name" value="Ribonuclease_P"/>
    <property type="match status" value="1"/>
</dbReference>
<dbReference type="PANTHER" id="PTHR33992:SF1">
    <property type="entry name" value="RIBONUCLEASE P PROTEIN COMPONENT"/>
    <property type="match status" value="1"/>
</dbReference>
<evidence type="ECO:0000256" key="2">
    <source>
        <dbReference type="ARBA" id="ARBA00022722"/>
    </source>
</evidence>
<evidence type="ECO:0000256" key="3">
    <source>
        <dbReference type="ARBA" id="ARBA00022759"/>
    </source>
</evidence>
<evidence type="ECO:0000256" key="4">
    <source>
        <dbReference type="ARBA" id="ARBA00022801"/>
    </source>
</evidence>
<dbReference type="InterPro" id="IPR020568">
    <property type="entry name" value="Ribosomal_Su5_D2-typ_SF"/>
</dbReference>
<comment type="function">
    <text evidence="6">RNaseP catalyzes the removal of the 5'-leader sequence from pre-tRNA to produce the mature 5'-terminus. It can also cleave other RNA substrates such as 4.5S RNA. The protein component plays an auxiliary but essential role in vivo by binding to the 5'-leader sequence and broadening the substrate specificity of the ribozyme.</text>
</comment>
<proteinExistence type="inferred from homology"/>
<evidence type="ECO:0000256" key="7">
    <source>
        <dbReference type="NCBIfam" id="TIGR00188"/>
    </source>
</evidence>
<comment type="similarity">
    <text evidence="6">Belongs to the RnpA family.</text>
</comment>
<keyword evidence="2 6" id="KW-0540">Nuclease</keyword>
<keyword evidence="1 6" id="KW-0819">tRNA processing</keyword>
<keyword evidence="4 6" id="KW-0378">Hydrolase</keyword>
<comment type="subunit">
    <text evidence="6">Consists of a catalytic RNA component (M1 or rnpB) and a protein subunit.</text>
</comment>
<gene>
    <name evidence="6" type="primary">rnpA</name>
    <name evidence="8" type="ORF">AVDCRST_MAG89-4344</name>
</gene>
<dbReference type="AlphaFoldDB" id="A0A6J4MVI7"/>
<dbReference type="InterPro" id="IPR000100">
    <property type="entry name" value="RNase_P"/>
</dbReference>
<evidence type="ECO:0000313" key="8">
    <source>
        <dbReference type="EMBL" id="CAA9368512.1"/>
    </source>
</evidence>
<dbReference type="GO" id="GO:0030677">
    <property type="term" value="C:ribonuclease P complex"/>
    <property type="evidence" value="ECO:0007669"/>
    <property type="project" value="TreeGrafter"/>
</dbReference>
<dbReference type="GO" id="GO:0004526">
    <property type="term" value="F:ribonuclease P activity"/>
    <property type="evidence" value="ECO:0007669"/>
    <property type="project" value="UniProtKB-UniRule"/>
</dbReference>
<evidence type="ECO:0000256" key="6">
    <source>
        <dbReference type="HAMAP-Rule" id="MF_00227"/>
    </source>
</evidence>
<dbReference type="EMBL" id="CADCTV010000907">
    <property type="protein sequence ID" value="CAA9368512.1"/>
    <property type="molecule type" value="Genomic_DNA"/>
</dbReference>
<name>A0A6J4MVI7_9BACT</name>
<dbReference type="GO" id="GO:0042781">
    <property type="term" value="F:3'-tRNA processing endoribonuclease activity"/>
    <property type="evidence" value="ECO:0007669"/>
    <property type="project" value="TreeGrafter"/>
</dbReference>
<dbReference type="Gene3D" id="3.30.230.10">
    <property type="match status" value="1"/>
</dbReference>
<evidence type="ECO:0000256" key="5">
    <source>
        <dbReference type="ARBA" id="ARBA00022884"/>
    </source>
</evidence>